<dbReference type="GO" id="GO:0005739">
    <property type="term" value="C:mitochondrion"/>
    <property type="evidence" value="ECO:0007669"/>
    <property type="project" value="TreeGrafter"/>
</dbReference>
<protein>
    <recommendedName>
        <fullName evidence="6">Mitochondrial inner membrane protein Mpv17</fullName>
    </recommendedName>
</protein>
<name>A0A553P1R0_TIGCA</name>
<evidence type="ECO:0000256" key="3">
    <source>
        <dbReference type="ARBA" id="ARBA00022692"/>
    </source>
</evidence>
<evidence type="ECO:0000256" key="7">
    <source>
        <dbReference type="RuleBase" id="RU363053"/>
    </source>
</evidence>
<dbReference type="AlphaFoldDB" id="A0A553P1R0"/>
<keyword evidence="5 7" id="KW-0472">Membrane</keyword>
<dbReference type="OMA" id="WYQSKLA"/>
<evidence type="ECO:0000256" key="6">
    <source>
        <dbReference type="ARBA" id="ARBA00049743"/>
    </source>
</evidence>
<evidence type="ECO:0000256" key="4">
    <source>
        <dbReference type="ARBA" id="ARBA00022989"/>
    </source>
</evidence>
<dbReference type="GO" id="GO:0016020">
    <property type="term" value="C:membrane"/>
    <property type="evidence" value="ECO:0007669"/>
    <property type="project" value="UniProtKB-SubCell"/>
</dbReference>
<gene>
    <name evidence="8" type="ORF">TCAL_16166</name>
</gene>
<keyword evidence="9" id="KW-1185">Reference proteome</keyword>
<comment type="caution">
    <text evidence="8">The sequence shown here is derived from an EMBL/GenBank/DDBJ whole genome shotgun (WGS) entry which is preliminary data.</text>
</comment>
<dbReference type="PANTHER" id="PTHR11266:SF17">
    <property type="entry name" value="PROTEIN MPV17"/>
    <property type="match status" value="1"/>
</dbReference>
<proteinExistence type="inferred from homology"/>
<accession>A0A553P1R0</accession>
<feature type="transmembrane region" description="Helical" evidence="7">
    <location>
        <begin position="55"/>
        <end position="74"/>
    </location>
</feature>
<evidence type="ECO:0000256" key="2">
    <source>
        <dbReference type="ARBA" id="ARBA00006824"/>
    </source>
</evidence>
<reference evidence="8 9" key="1">
    <citation type="journal article" date="2018" name="Nat. Ecol. Evol.">
        <title>Genomic signatures of mitonuclear coevolution across populations of Tigriopus californicus.</title>
        <authorList>
            <person name="Barreto F.S."/>
            <person name="Watson E.T."/>
            <person name="Lima T.G."/>
            <person name="Willett C.S."/>
            <person name="Edmands S."/>
            <person name="Li W."/>
            <person name="Burton R.S."/>
        </authorList>
    </citation>
    <scope>NUCLEOTIDE SEQUENCE [LARGE SCALE GENOMIC DNA]</scope>
    <source>
        <strain evidence="8 9">San Diego</strain>
    </source>
</reference>
<evidence type="ECO:0000313" key="9">
    <source>
        <dbReference type="Proteomes" id="UP000318571"/>
    </source>
</evidence>
<comment type="subcellular location">
    <subcellularLocation>
        <location evidence="1">Membrane</location>
        <topology evidence="1">Multi-pass membrane protein</topology>
    </subcellularLocation>
</comment>
<dbReference type="OrthoDB" id="430207at2759"/>
<keyword evidence="3 7" id="KW-0812">Transmembrane</keyword>
<dbReference type="STRING" id="6832.A0A553P1R0"/>
<dbReference type="Proteomes" id="UP000318571">
    <property type="component" value="Chromosome 7"/>
</dbReference>
<dbReference type="Pfam" id="PF04117">
    <property type="entry name" value="Mpv17_PMP22"/>
    <property type="match status" value="1"/>
</dbReference>
<dbReference type="GO" id="GO:1901858">
    <property type="term" value="P:regulation of mitochondrial DNA metabolic process"/>
    <property type="evidence" value="ECO:0007669"/>
    <property type="project" value="TreeGrafter"/>
</dbReference>
<sequence>MTGMPFRKFWDLYLHTLNKNPLTTQIVQTGALMGAGDVIAQKVLEKKSKFDTARCLRFVALGSFMVAPTIRVWYLSMERLVGPSVPKIRAALSKVALDQGCFAPTFNAVFLSVIGVCQGKNWEQVKEKLSREYRDVMLTNYTIWPPVQMINFFFVPFLLRPLVVSIIALVWNTYLSFKSN</sequence>
<evidence type="ECO:0000256" key="1">
    <source>
        <dbReference type="ARBA" id="ARBA00004141"/>
    </source>
</evidence>
<organism evidence="8 9">
    <name type="scientific">Tigriopus californicus</name>
    <name type="common">Marine copepod</name>
    <dbReference type="NCBI Taxonomy" id="6832"/>
    <lineage>
        <taxon>Eukaryota</taxon>
        <taxon>Metazoa</taxon>
        <taxon>Ecdysozoa</taxon>
        <taxon>Arthropoda</taxon>
        <taxon>Crustacea</taxon>
        <taxon>Multicrustacea</taxon>
        <taxon>Hexanauplia</taxon>
        <taxon>Copepoda</taxon>
        <taxon>Harpacticoida</taxon>
        <taxon>Harpacticidae</taxon>
        <taxon>Tigriopus</taxon>
    </lineage>
</organism>
<feature type="transmembrane region" description="Helical" evidence="7">
    <location>
        <begin position="149"/>
        <end position="171"/>
    </location>
</feature>
<evidence type="ECO:0000313" key="8">
    <source>
        <dbReference type="EMBL" id="TRY71627.1"/>
    </source>
</evidence>
<dbReference type="PANTHER" id="PTHR11266">
    <property type="entry name" value="PEROXISOMAL MEMBRANE PROTEIN 2, PXMP2 MPV17"/>
    <property type="match status" value="1"/>
</dbReference>
<evidence type="ECO:0000256" key="5">
    <source>
        <dbReference type="ARBA" id="ARBA00023136"/>
    </source>
</evidence>
<dbReference type="InterPro" id="IPR007248">
    <property type="entry name" value="Mpv17_PMP22"/>
</dbReference>
<dbReference type="EMBL" id="VCGU01000008">
    <property type="protein sequence ID" value="TRY71627.1"/>
    <property type="molecule type" value="Genomic_DNA"/>
</dbReference>
<dbReference type="GO" id="GO:0015267">
    <property type="term" value="F:channel activity"/>
    <property type="evidence" value="ECO:0007669"/>
    <property type="project" value="TreeGrafter"/>
</dbReference>
<comment type="similarity">
    <text evidence="2 7">Belongs to the peroxisomal membrane protein PXMP2/4 family.</text>
</comment>
<keyword evidence="4 7" id="KW-1133">Transmembrane helix</keyword>